<keyword evidence="3" id="KW-1185">Reference proteome</keyword>
<gene>
    <name evidence="2" type="ORF">GA0070618_3191</name>
</gene>
<dbReference type="OrthoDB" id="4286622at2"/>
<evidence type="ECO:0000256" key="1">
    <source>
        <dbReference type="SAM" id="MobiDB-lite"/>
    </source>
</evidence>
<name>A0A1C4XMH4_MICEC</name>
<dbReference type="EMBL" id="LT607413">
    <property type="protein sequence ID" value="SCF09720.1"/>
    <property type="molecule type" value="Genomic_DNA"/>
</dbReference>
<dbReference type="RefSeq" id="WP_143740253.1">
    <property type="nucleotide sequence ID" value="NZ_LT607413.1"/>
</dbReference>
<organism evidence="2 3">
    <name type="scientific">Micromonospora echinospora</name>
    <name type="common">Micromonospora purpurea</name>
    <dbReference type="NCBI Taxonomy" id="1877"/>
    <lineage>
        <taxon>Bacteria</taxon>
        <taxon>Bacillati</taxon>
        <taxon>Actinomycetota</taxon>
        <taxon>Actinomycetes</taxon>
        <taxon>Micromonosporales</taxon>
        <taxon>Micromonosporaceae</taxon>
        <taxon>Micromonospora</taxon>
    </lineage>
</organism>
<dbReference type="InParanoid" id="A0A1C4XMH4"/>
<evidence type="ECO:0000313" key="3">
    <source>
        <dbReference type="Proteomes" id="UP000198253"/>
    </source>
</evidence>
<dbReference type="Proteomes" id="UP000198253">
    <property type="component" value="Chromosome I"/>
</dbReference>
<protein>
    <submittedName>
        <fullName evidence="2">Uncharacterized protein</fullName>
    </submittedName>
</protein>
<evidence type="ECO:0000313" key="2">
    <source>
        <dbReference type="EMBL" id="SCF09720.1"/>
    </source>
</evidence>
<accession>A0A1C4XMH4</accession>
<feature type="region of interest" description="Disordered" evidence="1">
    <location>
        <begin position="139"/>
        <end position="169"/>
    </location>
</feature>
<proteinExistence type="predicted"/>
<sequence>MPAVSMSGTWRITVVGKESAFAQRLVFSGDVQKILELGVGTSASASGRRWRLRFEHNRGDGVWRPNVSVEAGAIVRCGNEFQRLIATKDVYWSGDRGHDDLKLLLTRPASAGDPEEGAAGVPFAVDVNLHGLPDMPVLPAMDGADATPERLRSYGRPGPAGTPLRRRSF</sequence>
<dbReference type="AlphaFoldDB" id="A0A1C4XMH4"/>
<reference evidence="3" key="1">
    <citation type="submission" date="2016-06" db="EMBL/GenBank/DDBJ databases">
        <authorList>
            <person name="Varghese N."/>
            <person name="Submissions Spin"/>
        </authorList>
    </citation>
    <scope>NUCLEOTIDE SEQUENCE [LARGE SCALE GENOMIC DNA]</scope>
    <source>
        <strain evidence="3">DSM 43816</strain>
    </source>
</reference>